<feature type="domain" description="DNA helicase Pif1-like DEAD-box helicase" evidence="2">
    <location>
        <begin position="11"/>
        <end position="104"/>
    </location>
</feature>
<dbReference type="GO" id="GO:0000723">
    <property type="term" value="P:telomere maintenance"/>
    <property type="evidence" value="ECO:0007669"/>
    <property type="project" value="InterPro"/>
</dbReference>
<dbReference type="GO" id="GO:0016887">
    <property type="term" value="F:ATP hydrolysis activity"/>
    <property type="evidence" value="ECO:0007669"/>
    <property type="project" value="RHEA"/>
</dbReference>
<dbReference type="OrthoDB" id="416437at2759"/>
<dbReference type="GO" id="GO:0043139">
    <property type="term" value="F:5'-3' DNA helicase activity"/>
    <property type="evidence" value="ECO:0007669"/>
    <property type="project" value="UniProtKB-EC"/>
</dbReference>
<reference evidence="3 4" key="1">
    <citation type="journal article" date="2019" name="Sci. Rep.">
        <title>Orb-weaving spider Araneus ventricosus genome elucidates the spidroin gene catalogue.</title>
        <authorList>
            <person name="Kono N."/>
            <person name="Nakamura H."/>
            <person name="Ohtoshi R."/>
            <person name="Moran D.A.P."/>
            <person name="Shinohara A."/>
            <person name="Yoshida Y."/>
            <person name="Fujiwara M."/>
            <person name="Mori M."/>
            <person name="Tomita M."/>
            <person name="Arakawa K."/>
        </authorList>
    </citation>
    <scope>NUCLEOTIDE SEQUENCE [LARGE SCALE GENOMIC DNA]</scope>
</reference>
<keyword evidence="1" id="KW-0067">ATP-binding</keyword>
<dbReference type="Pfam" id="PF05970">
    <property type="entry name" value="PIF1"/>
    <property type="match status" value="1"/>
</dbReference>
<dbReference type="EMBL" id="BGPR01000017">
    <property type="protein sequence ID" value="GBL79078.1"/>
    <property type="molecule type" value="Genomic_DNA"/>
</dbReference>
<keyword evidence="1" id="KW-0547">Nucleotide-binding</keyword>
<evidence type="ECO:0000256" key="1">
    <source>
        <dbReference type="RuleBase" id="RU363044"/>
    </source>
</evidence>
<comment type="similarity">
    <text evidence="1">Belongs to the helicase family.</text>
</comment>
<dbReference type="GO" id="GO:0006310">
    <property type="term" value="P:DNA recombination"/>
    <property type="evidence" value="ECO:0007669"/>
    <property type="project" value="UniProtKB-KW"/>
</dbReference>
<keyword evidence="1" id="KW-0227">DNA damage</keyword>
<gene>
    <name evidence="3" type="ORF">AVEN_49019_1</name>
</gene>
<evidence type="ECO:0000313" key="3">
    <source>
        <dbReference type="EMBL" id="GBL79078.1"/>
    </source>
</evidence>
<evidence type="ECO:0000259" key="2">
    <source>
        <dbReference type="Pfam" id="PF05970"/>
    </source>
</evidence>
<keyword evidence="1" id="KW-0233">DNA recombination</keyword>
<evidence type="ECO:0000313" key="4">
    <source>
        <dbReference type="Proteomes" id="UP000499080"/>
    </source>
</evidence>
<organism evidence="3 4">
    <name type="scientific">Araneus ventricosus</name>
    <name type="common">Orbweaver spider</name>
    <name type="synonym">Epeira ventricosa</name>
    <dbReference type="NCBI Taxonomy" id="182803"/>
    <lineage>
        <taxon>Eukaryota</taxon>
        <taxon>Metazoa</taxon>
        <taxon>Ecdysozoa</taxon>
        <taxon>Arthropoda</taxon>
        <taxon>Chelicerata</taxon>
        <taxon>Arachnida</taxon>
        <taxon>Araneae</taxon>
        <taxon>Araneomorphae</taxon>
        <taxon>Entelegynae</taxon>
        <taxon>Araneoidea</taxon>
        <taxon>Araneidae</taxon>
        <taxon>Araneus</taxon>
    </lineage>
</organism>
<accession>A0A4Y2AH03</accession>
<proteinExistence type="inferred from homology"/>
<name>A0A4Y2AH03_ARAVE</name>
<dbReference type="Proteomes" id="UP000499080">
    <property type="component" value="Unassembled WGS sequence"/>
</dbReference>
<keyword evidence="4" id="KW-1185">Reference proteome</keyword>
<keyword evidence="1" id="KW-0347">Helicase</keyword>
<comment type="cofactor">
    <cofactor evidence="1">
        <name>Mg(2+)</name>
        <dbReference type="ChEBI" id="CHEBI:18420"/>
    </cofactor>
</comment>
<sequence length="110" mass="12446">MLRNKINRCYTRNVVKVCALTGVAARLIGGSAIHSLLKLPVQKDGRSAGISLLTGNYLRIMRQQWKEIEFIILVMVSYQMLCMVDSRLRQLKNTENEFFGGINVLGMTNI</sequence>
<protein>
    <recommendedName>
        <fullName evidence="1">ATP-dependent DNA helicase</fullName>
        <ecNumber evidence="1">5.6.2.3</ecNumber>
    </recommendedName>
</protein>
<keyword evidence="1" id="KW-0234">DNA repair</keyword>
<dbReference type="GO" id="GO:0005524">
    <property type="term" value="F:ATP binding"/>
    <property type="evidence" value="ECO:0007669"/>
    <property type="project" value="UniProtKB-KW"/>
</dbReference>
<dbReference type="InterPro" id="IPR010285">
    <property type="entry name" value="DNA_helicase_pif1-like_DEAD"/>
</dbReference>
<comment type="catalytic activity">
    <reaction evidence="1">
        <text>ATP + H2O = ADP + phosphate + H(+)</text>
        <dbReference type="Rhea" id="RHEA:13065"/>
        <dbReference type="ChEBI" id="CHEBI:15377"/>
        <dbReference type="ChEBI" id="CHEBI:15378"/>
        <dbReference type="ChEBI" id="CHEBI:30616"/>
        <dbReference type="ChEBI" id="CHEBI:43474"/>
        <dbReference type="ChEBI" id="CHEBI:456216"/>
        <dbReference type="EC" id="5.6.2.3"/>
    </reaction>
</comment>
<dbReference type="AlphaFoldDB" id="A0A4Y2AH03"/>
<dbReference type="GO" id="GO:0006281">
    <property type="term" value="P:DNA repair"/>
    <property type="evidence" value="ECO:0007669"/>
    <property type="project" value="UniProtKB-KW"/>
</dbReference>
<dbReference type="EC" id="5.6.2.3" evidence="1"/>
<comment type="caution">
    <text evidence="3">The sequence shown here is derived from an EMBL/GenBank/DDBJ whole genome shotgun (WGS) entry which is preliminary data.</text>
</comment>
<keyword evidence="1" id="KW-0378">Hydrolase</keyword>